<protein>
    <submittedName>
        <fullName evidence="1">Uncharacterized protein</fullName>
    </submittedName>
</protein>
<evidence type="ECO:0000313" key="1">
    <source>
        <dbReference type="EMBL" id="JAH96681.1"/>
    </source>
</evidence>
<dbReference type="EMBL" id="GBXM01011896">
    <property type="protein sequence ID" value="JAH96681.1"/>
    <property type="molecule type" value="Transcribed_RNA"/>
</dbReference>
<reference evidence="1" key="1">
    <citation type="submission" date="2014-11" db="EMBL/GenBank/DDBJ databases">
        <authorList>
            <person name="Amaro Gonzalez C."/>
        </authorList>
    </citation>
    <scope>NUCLEOTIDE SEQUENCE</scope>
</reference>
<accession>A0A0E9X2I2</accession>
<proteinExistence type="predicted"/>
<organism evidence="1">
    <name type="scientific">Anguilla anguilla</name>
    <name type="common">European freshwater eel</name>
    <name type="synonym">Muraena anguilla</name>
    <dbReference type="NCBI Taxonomy" id="7936"/>
    <lineage>
        <taxon>Eukaryota</taxon>
        <taxon>Metazoa</taxon>
        <taxon>Chordata</taxon>
        <taxon>Craniata</taxon>
        <taxon>Vertebrata</taxon>
        <taxon>Euteleostomi</taxon>
        <taxon>Actinopterygii</taxon>
        <taxon>Neopterygii</taxon>
        <taxon>Teleostei</taxon>
        <taxon>Anguilliformes</taxon>
        <taxon>Anguillidae</taxon>
        <taxon>Anguilla</taxon>
    </lineage>
</organism>
<dbReference type="AlphaFoldDB" id="A0A0E9X2I2"/>
<reference evidence="1" key="2">
    <citation type="journal article" date="2015" name="Fish Shellfish Immunol.">
        <title>Early steps in the European eel (Anguilla anguilla)-Vibrio vulnificus interaction in the gills: Role of the RtxA13 toxin.</title>
        <authorList>
            <person name="Callol A."/>
            <person name="Pajuelo D."/>
            <person name="Ebbesson L."/>
            <person name="Teles M."/>
            <person name="MacKenzie S."/>
            <person name="Amaro C."/>
        </authorList>
    </citation>
    <scope>NUCLEOTIDE SEQUENCE</scope>
</reference>
<name>A0A0E9X2I2_ANGAN</name>
<sequence length="85" mass="9914">MRVKNKHFIVMYSLVCLYDNDVLFSVRNKPKASCPFTFKIQYISVKKTGFGLLFNVKFSGNKTFLHFLYCTSCSEVPFGNQIWNL</sequence>